<evidence type="ECO:0000256" key="1">
    <source>
        <dbReference type="ARBA" id="ARBA00005125"/>
    </source>
</evidence>
<dbReference type="Pfam" id="PF01370">
    <property type="entry name" value="Epimerase"/>
    <property type="match status" value="1"/>
</dbReference>
<dbReference type="InterPro" id="IPR036291">
    <property type="entry name" value="NAD(P)-bd_dom_sf"/>
</dbReference>
<gene>
    <name evidence="4" type="ORF">Thi970DRAFT_01583</name>
</gene>
<comment type="similarity">
    <text evidence="2">Belongs to the NAD(P)-dependent epimerase/dehydratase family.</text>
</comment>
<dbReference type="Proteomes" id="UP000002964">
    <property type="component" value="Unassembled WGS sequence"/>
</dbReference>
<accession>H8Z161</accession>
<dbReference type="Gene3D" id="3.40.50.720">
    <property type="entry name" value="NAD(P)-binding Rossmann-like Domain"/>
    <property type="match status" value="1"/>
</dbReference>
<dbReference type="RefSeq" id="WP_009147961.1">
    <property type="nucleotide sequence ID" value="NZ_CP121471.1"/>
</dbReference>
<dbReference type="EMBL" id="JH603169">
    <property type="protein sequence ID" value="EIC21376.1"/>
    <property type="molecule type" value="Genomic_DNA"/>
</dbReference>
<dbReference type="AlphaFoldDB" id="H8Z161"/>
<proteinExistence type="inferred from homology"/>
<name>H8Z161_9GAMM</name>
<comment type="pathway">
    <text evidence="1">Bacterial outer membrane biogenesis; LPS O-antigen biosynthesis.</text>
</comment>
<dbReference type="eggNOG" id="COG0451">
    <property type="taxonomic scope" value="Bacteria"/>
</dbReference>
<sequence length="325" mass="34470">MSNPTGARVLITGATGFVGRHLCPWLAGLGWRVAAGVRTHGPLPDGASDVCHLGDLAQRPPLTEALRGIDSIVHLAGRAHVMHDQAHNPEQAFFAANTTATEHLASAAASAGVRRLVFISSIKVNGEHTTEGQPFRASDTPAPEDAYGRSKLAAEQTLHRIGATTGLEIVIIRPPLLHGPGVKGNLPRLMRLIDLGLPLPFAAINNQRSLLAVANLCDLIAHCLHHPAASGVTWLAADADLSTPALIRALASGLERPARLFPLPQVALQGLAWLSGQRATLARLTGSLQIDSLPLRQQLDWTPPLTAEVSLQQTAARYRAARHAL</sequence>
<feature type="domain" description="NAD-dependent epimerase/dehydratase" evidence="3">
    <location>
        <begin position="9"/>
        <end position="230"/>
    </location>
</feature>
<dbReference type="HOGENOM" id="CLU_007383_6_1_6"/>
<reference evidence="5" key="1">
    <citation type="submission" date="2011-06" db="EMBL/GenBank/DDBJ databases">
        <authorList>
            <consortium name="US DOE Joint Genome Institute (JGI-PGF)"/>
            <person name="Lucas S."/>
            <person name="Han J."/>
            <person name="Lapidus A."/>
            <person name="Cheng J.-F."/>
            <person name="Goodwin L."/>
            <person name="Pitluck S."/>
            <person name="Peters L."/>
            <person name="Land M.L."/>
            <person name="Hauser L."/>
            <person name="Vogl K."/>
            <person name="Liu Z."/>
            <person name="Overmann J."/>
            <person name="Frigaard N.-U."/>
            <person name="Bryant D.A."/>
            <person name="Woyke T.J."/>
        </authorList>
    </citation>
    <scope>NUCLEOTIDE SEQUENCE [LARGE SCALE GENOMIC DNA]</scope>
    <source>
        <strain evidence="5">970</strain>
    </source>
</reference>
<evidence type="ECO:0000256" key="2">
    <source>
        <dbReference type="ARBA" id="ARBA00007637"/>
    </source>
</evidence>
<evidence type="ECO:0000259" key="3">
    <source>
        <dbReference type="Pfam" id="PF01370"/>
    </source>
</evidence>
<dbReference type="STRING" id="631362.Thi970DRAFT_01583"/>
<organism evidence="4 5">
    <name type="scientific">Thiorhodovibrio frisius</name>
    <dbReference type="NCBI Taxonomy" id="631362"/>
    <lineage>
        <taxon>Bacteria</taxon>
        <taxon>Pseudomonadati</taxon>
        <taxon>Pseudomonadota</taxon>
        <taxon>Gammaproteobacteria</taxon>
        <taxon>Chromatiales</taxon>
        <taxon>Chromatiaceae</taxon>
        <taxon>Thiorhodovibrio</taxon>
    </lineage>
</organism>
<dbReference type="PANTHER" id="PTHR43000">
    <property type="entry name" value="DTDP-D-GLUCOSE 4,6-DEHYDRATASE-RELATED"/>
    <property type="match status" value="1"/>
</dbReference>
<protein>
    <submittedName>
        <fullName evidence="4">Nucleoside-diphosphate-sugar epimerase</fullName>
    </submittedName>
</protein>
<keyword evidence="5" id="KW-1185">Reference proteome</keyword>
<reference evidence="4 5" key="2">
    <citation type="submission" date="2011-11" db="EMBL/GenBank/DDBJ databases">
        <authorList>
            <consortium name="US DOE Joint Genome Institute"/>
            <person name="Lucas S."/>
            <person name="Han J."/>
            <person name="Lapidus A."/>
            <person name="Cheng J.-F."/>
            <person name="Goodwin L."/>
            <person name="Pitluck S."/>
            <person name="Peters L."/>
            <person name="Ovchinnikova G."/>
            <person name="Zhang X."/>
            <person name="Detter J.C."/>
            <person name="Han C."/>
            <person name="Tapia R."/>
            <person name="Land M."/>
            <person name="Hauser L."/>
            <person name="Kyrpides N."/>
            <person name="Ivanova N."/>
            <person name="Pagani I."/>
            <person name="Vogl K."/>
            <person name="Liu Z."/>
            <person name="Overmann J."/>
            <person name="Frigaard N.-U."/>
            <person name="Bryant D."/>
            <person name="Woyke T."/>
        </authorList>
    </citation>
    <scope>NUCLEOTIDE SEQUENCE [LARGE SCALE GENOMIC DNA]</scope>
    <source>
        <strain evidence="4 5">970</strain>
    </source>
</reference>
<evidence type="ECO:0000313" key="5">
    <source>
        <dbReference type="Proteomes" id="UP000002964"/>
    </source>
</evidence>
<dbReference type="InterPro" id="IPR001509">
    <property type="entry name" value="Epimerase_deHydtase"/>
</dbReference>
<evidence type="ECO:0000313" key="4">
    <source>
        <dbReference type="EMBL" id="EIC21376.1"/>
    </source>
</evidence>
<dbReference type="SUPFAM" id="SSF51735">
    <property type="entry name" value="NAD(P)-binding Rossmann-fold domains"/>
    <property type="match status" value="1"/>
</dbReference>